<comment type="caution">
    <text evidence="4">The sequence shown here is derived from an EMBL/GenBank/DDBJ whole genome shotgun (WGS) entry which is preliminary data.</text>
</comment>
<protein>
    <submittedName>
        <fullName evidence="4">Putative transcription factor interactor and regulator CCHC(Zn) family</fullName>
    </submittedName>
</protein>
<evidence type="ECO:0000259" key="3">
    <source>
        <dbReference type="PROSITE" id="PS50158"/>
    </source>
</evidence>
<dbReference type="Proteomes" id="UP000447434">
    <property type="component" value="Chromosome 8"/>
</dbReference>
<dbReference type="AlphaFoldDB" id="A0A6A4Q346"/>
<dbReference type="Gene3D" id="4.10.60.10">
    <property type="entry name" value="Zinc finger, CCHC-type"/>
    <property type="match status" value="1"/>
</dbReference>
<gene>
    <name evidence="4" type="ORF">Lalb_Chr08g0233761</name>
</gene>
<dbReference type="Pfam" id="PF00098">
    <property type="entry name" value="zf-CCHC"/>
    <property type="match status" value="1"/>
</dbReference>
<keyword evidence="1" id="KW-0862">Zinc</keyword>
<reference evidence="5" key="1">
    <citation type="journal article" date="2020" name="Nat. Commun.">
        <title>Genome sequence of the cluster root forming white lupin.</title>
        <authorList>
            <person name="Hufnagel B."/>
            <person name="Marques A."/>
            <person name="Soriano A."/>
            <person name="Marques L."/>
            <person name="Divol F."/>
            <person name="Doumas P."/>
            <person name="Sallet E."/>
            <person name="Mancinotti D."/>
            <person name="Carrere S."/>
            <person name="Marande W."/>
            <person name="Arribat S."/>
            <person name="Keller J."/>
            <person name="Huneau C."/>
            <person name="Blein T."/>
            <person name="Aime D."/>
            <person name="Laguerre M."/>
            <person name="Taylor J."/>
            <person name="Schubert V."/>
            <person name="Nelson M."/>
            <person name="Geu-Flores F."/>
            <person name="Crespi M."/>
            <person name="Gallardo-Guerrero K."/>
            <person name="Delaux P.-M."/>
            <person name="Salse J."/>
            <person name="Berges H."/>
            <person name="Guyot R."/>
            <person name="Gouzy J."/>
            <person name="Peret B."/>
        </authorList>
    </citation>
    <scope>NUCLEOTIDE SEQUENCE [LARGE SCALE GENOMIC DNA]</scope>
    <source>
        <strain evidence="5">cv. Amiga</strain>
    </source>
</reference>
<name>A0A6A4Q346_LUPAL</name>
<evidence type="ECO:0000313" key="4">
    <source>
        <dbReference type="EMBL" id="KAE9608278.1"/>
    </source>
</evidence>
<keyword evidence="1" id="KW-0479">Metal-binding</keyword>
<dbReference type="PROSITE" id="PS50158">
    <property type="entry name" value="ZF_CCHC"/>
    <property type="match status" value="1"/>
</dbReference>
<dbReference type="InterPro" id="IPR036875">
    <property type="entry name" value="Znf_CCHC_sf"/>
</dbReference>
<evidence type="ECO:0000256" key="1">
    <source>
        <dbReference type="PROSITE-ProRule" id="PRU00047"/>
    </source>
</evidence>
<dbReference type="GO" id="GO:0003676">
    <property type="term" value="F:nucleic acid binding"/>
    <property type="evidence" value="ECO:0007669"/>
    <property type="project" value="InterPro"/>
</dbReference>
<sequence length="130" mass="14418">MLRHQEISDFSTLINKCRMVDDDMQADEVMAPKPLPPKHSGSQRNFSHEKGKSKVFQEERKPYSRPTGSRGYTSHGSSTHANAGGSQLNSPSLCSKCGRTHVGDSCPGMALTCFHCKEVGHIRRYCPKLL</sequence>
<feature type="domain" description="CCHC-type" evidence="3">
    <location>
        <begin position="113"/>
        <end position="128"/>
    </location>
</feature>
<organism evidence="4 5">
    <name type="scientific">Lupinus albus</name>
    <name type="common">White lupine</name>
    <name type="synonym">Lupinus termis</name>
    <dbReference type="NCBI Taxonomy" id="3870"/>
    <lineage>
        <taxon>Eukaryota</taxon>
        <taxon>Viridiplantae</taxon>
        <taxon>Streptophyta</taxon>
        <taxon>Embryophyta</taxon>
        <taxon>Tracheophyta</taxon>
        <taxon>Spermatophyta</taxon>
        <taxon>Magnoliopsida</taxon>
        <taxon>eudicotyledons</taxon>
        <taxon>Gunneridae</taxon>
        <taxon>Pentapetalae</taxon>
        <taxon>rosids</taxon>
        <taxon>fabids</taxon>
        <taxon>Fabales</taxon>
        <taxon>Fabaceae</taxon>
        <taxon>Papilionoideae</taxon>
        <taxon>50 kb inversion clade</taxon>
        <taxon>genistoids sensu lato</taxon>
        <taxon>core genistoids</taxon>
        <taxon>Genisteae</taxon>
        <taxon>Lupinus</taxon>
    </lineage>
</organism>
<dbReference type="SMART" id="SM00343">
    <property type="entry name" value="ZnF_C2HC"/>
    <property type="match status" value="2"/>
</dbReference>
<dbReference type="InterPro" id="IPR001878">
    <property type="entry name" value="Znf_CCHC"/>
</dbReference>
<dbReference type="EMBL" id="WOCE01000008">
    <property type="protein sequence ID" value="KAE9608278.1"/>
    <property type="molecule type" value="Genomic_DNA"/>
</dbReference>
<evidence type="ECO:0000313" key="5">
    <source>
        <dbReference type="Proteomes" id="UP000447434"/>
    </source>
</evidence>
<dbReference type="GO" id="GO:0008270">
    <property type="term" value="F:zinc ion binding"/>
    <property type="evidence" value="ECO:0007669"/>
    <property type="project" value="UniProtKB-KW"/>
</dbReference>
<evidence type="ECO:0000256" key="2">
    <source>
        <dbReference type="SAM" id="MobiDB-lite"/>
    </source>
</evidence>
<dbReference type="SUPFAM" id="SSF57756">
    <property type="entry name" value="Retrovirus zinc finger-like domains"/>
    <property type="match status" value="1"/>
</dbReference>
<dbReference type="OrthoDB" id="1418382at2759"/>
<feature type="compositionally biased region" description="Basic and acidic residues" evidence="2">
    <location>
        <begin position="46"/>
        <end position="62"/>
    </location>
</feature>
<feature type="region of interest" description="Disordered" evidence="2">
    <location>
        <begin position="24"/>
        <end position="88"/>
    </location>
</feature>
<keyword evidence="1" id="KW-0863">Zinc-finger</keyword>
<accession>A0A6A4Q346</accession>
<proteinExistence type="predicted"/>
<keyword evidence="5" id="KW-1185">Reference proteome</keyword>
<feature type="compositionally biased region" description="Polar residues" evidence="2">
    <location>
        <begin position="66"/>
        <end position="88"/>
    </location>
</feature>